<evidence type="ECO:0000313" key="2">
    <source>
        <dbReference type="Proteomes" id="UP000830115"/>
    </source>
</evidence>
<dbReference type="EMBL" id="CP086322">
    <property type="protein sequence ID" value="UQA92078.1"/>
    <property type="molecule type" value="Genomic_DNA"/>
</dbReference>
<name>A0ABY4M311_9ACTN</name>
<dbReference type="RefSeq" id="WP_248862912.1">
    <property type="nucleotide sequence ID" value="NZ_CP086322.1"/>
</dbReference>
<sequence>MVAAARLWRCRRLLRVQRRRQSSARFRVEHANTELKQWRPLQRFTDRRETYAETRLAIAGLVSDRSARRATRRKTSTELALVRQIAC</sequence>
<keyword evidence="2" id="KW-1185">Reference proteome</keyword>
<protein>
    <recommendedName>
        <fullName evidence="3">DDE family transposase</fullName>
    </recommendedName>
</protein>
<proteinExistence type="predicted"/>
<gene>
    <name evidence="1" type="ORF">K9S39_09660</name>
</gene>
<dbReference type="Proteomes" id="UP000830115">
    <property type="component" value="Chromosome"/>
</dbReference>
<evidence type="ECO:0000313" key="1">
    <source>
        <dbReference type="EMBL" id="UQA92078.1"/>
    </source>
</evidence>
<organism evidence="1 2">
    <name type="scientific">Streptomyces halobius</name>
    <dbReference type="NCBI Taxonomy" id="2879846"/>
    <lineage>
        <taxon>Bacteria</taxon>
        <taxon>Bacillati</taxon>
        <taxon>Actinomycetota</taxon>
        <taxon>Actinomycetes</taxon>
        <taxon>Kitasatosporales</taxon>
        <taxon>Streptomycetaceae</taxon>
        <taxon>Streptomyces</taxon>
    </lineage>
</organism>
<evidence type="ECO:0008006" key="3">
    <source>
        <dbReference type="Google" id="ProtNLM"/>
    </source>
</evidence>
<reference evidence="1" key="1">
    <citation type="submission" date="2021-10" db="EMBL/GenBank/DDBJ databases">
        <title>Streptomyces nigrumlapis sp.nov.,an antimicrobial producing actinobacterium isolated from Black Gobi rocks.</title>
        <authorList>
            <person name="Wen Y."/>
            <person name="Zhang W."/>
            <person name="Liu X.G."/>
        </authorList>
    </citation>
    <scope>NUCLEOTIDE SEQUENCE</scope>
    <source>
        <strain evidence="1">ST13-2-2</strain>
    </source>
</reference>
<accession>A0ABY4M311</accession>